<name>A0A081RFE2_SPHCR</name>
<dbReference type="SUPFAM" id="SSF50129">
    <property type="entry name" value="GroES-like"/>
    <property type="match status" value="1"/>
</dbReference>
<gene>
    <name evidence="4" type="ORF">BV95_01787</name>
</gene>
<comment type="caution">
    <text evidence="4">The sequence shown here is derived from an EMBL/GenBank/DDBJ whole genome shotgun (WGS) entry which is preliminary data.</text>
</comment>
<dbReference type="Pfam" id="PF08240">
    <property type="entry name" value="ADH_N"/>
    <property type="match status" value="1"/>
</dbReference>
<dbReference type="AlphaFoldDB" id="A0A081RFE2"/>
<dbReference type="Gene3D" id="3.40.50.720">
    <property type="entry name" value="NAD(P)-binding Rossmann-like Domain"/>
    <property type="match status" value="1"/>
</dbReference>
<reference evidence="4 5" key="1">
    <citation type="submission" date="2014-02" db="EMBL/GenBank/DDBJ databases">
        <title>Whole genome sequence of Sphingobium chlorophenolicum NBRC 16172.</title>
        <authorList>
            <person name="Gan H.M."/>
            <person name="Gan H.Y."/>
            <person name="Chew T.H."/>
            <person name="Savka M.A."/>
        </authorList>
    </citation>
    <scope>NUCLEOTIDE SEQUENCE [LARGE SCALE GENOMIC DNA]</scope>
    <source>
        <strain evidence="4 5">NBRC 16172</strain>
    </source>
</reference>
<accession>A0A081RFE2</accession>
<dbReference type="GO" id="GO:0070402">
    <property type="term" value="F:NADPH binding"/>
    <property type="evidence" value="ECO:0007669"/>
    <property type="project" value="TreeGrafter"/>
</dbReference>
<dbReference type="PANTHER" id="PTHR48106">
    <property type="entry name" value="QUINONE OXIDOREDUCTASE PIG3-RELATED"/>
    <property type="match status" value="1"/>
</dbReference>
<dbReference type="InterPro" id="IPR020843">
    <property type="entry name" value="ER"/>
</dbReference>
<evidence type="ECO:0000313" key="5">
    <source>
        <dbReference type="Proteomes" id="UP000028411"/>
    </source>
</evidence>
<organism evidence="4 5">
    <name type="scientific">Sphingobium chlorophenolicum</name>
    <dbReference type="NCBI Taxonomy" id="46429"/>
    <lineage>
        <taxon>Bacteria</taxon>
        <taxon>Pseudomonadati</taxon>
        <taxon>Pseudomonadota</taxon>
        <taxon>Alphaproteobacteria</taxon>
        <taxon>Sphingomonadales</taxon>
        <taxon>Sphingomonadaceae</taxon>
        <taxon>Sphingobium</taxon>
    </lineage>
</organism>
<dbReference type="PATRIC" id="fig|46429.4.peg.1755"/>
<dbReference type="InterPro" id="IPR013154">
    <property type="entry name" value="ADH-like_N"/>
</dbReference>
<dbReference type="Gene3D" id="3.90.180.10">
    <property type="entry name" value="Medium-chain alcohol dehydrogenases, catalytic domain"/>
    <property type="match status" value="1"/>
</dbReference>
<dbReference type="GO" id="GO:0016651">
    <property type="term" value="F:oxidoreductase activity, acting on NAD(P)H"/>
    <property type="evidence" value="ECO:0007669"/>
    <property type="project" value="TreeGrafter"/>
</dbReference>
<dbReference type="InterPro" id="IPR036291">
    <property type="entry name" value="NAD(P)-bd_dom_sf"/>
</dbReference>
<dbReference type="Proteomes" id="UP000028411">
    <property type="component" value="Unassembled WGS sequence"/>
</dbReference>
<evidence type="ECO:0000259" key="3">
    <source>
        <dbReference type="SMART" id="SM00829"/>
    </source>
</evidence>
<feature type="domain" description="Enoyl reductase (ER)" evidence="3">
    <location>
        <begin position="16"/>
        <end position="369"/>
    </location>
</feature>
<keyword evidence="2" id="KW-0560">Oxidoreductase</keyword>
<evidence type="ECO:0000256" key="2">
    <source>
        <dbReference type="ARBA" id="ARBA00023002"/>
    </source>
</evidence>
<dbReference type="SUPFAM" id="SSF51735">
    <property type="entry name" value="NAD(P)-binding Rossmann-fold domains"/>
    <property type="match status" value="1"/>
</dbReference>
<dbReference type="SMART" id="SM00829">
    <property type="entry name" value="PKS_ER"/>
    <property type="match status" value="1"/>
</dbReference>
<dbReference type="InterPro" id="IPR011032">
    <property type="entry name" value="GroES-like_sf"/>
</dbReference>
<evidence type="ECO:0000256" key="1">
    <source>
        <dbReference type="ARBA" id="ARBA00022857"/>
    </source>
</evidence>
<sequence length="374" mass="40093">MIYGRQMRSTIAEDGGLTVTLHDTAIDEPANDEIIVRIEATPINPSDLSAMIGPADLSTLNLTVEEGRPQLSAKVPAAPLKGLRGRLGLPLPVGNEGAGTVVATGPEATALLGKRVGMMGGGMYADYRKIRAPEVLEIPDHASTADGASMFINPLTALGLIETAKAEGHRAIVQTAAASNLGQMMQKICHSDGIALINIVRSKEQESLLRDIGAEYVLNSSDPDFIDQLTDLLDATSATAVFDAIGGGTQGSDILQAMEQAAVRHMPAYNRYGSDVFRHLFLTGVLDTAPVTLRRMDLGNDWSVTSWLLFHFLRKAGPETERRLRQRVVDELTTTFASHYSRTVGLADALEPELIQAVQRKSTGEKVLIDPTAG</sequence>
<dbReference type="eggNOG" id="COG0604">
    <property type="taxonomic scope" value="Bacteria"/>
</dbReference>
<dbReference type="CDD" id="cd08291">
    <property type="entry name" value="ETR_like_1"/>
    <property type="match status" value="1"/>
</dbReference>
<protein>
    <submittedName>
        <fullName evidence="4">NADH oxidase</fullName>
    </submittedName>
</protein>
<proteinExistence type="predicted"/>
<dbReference type="PANTHER" id="PTHR48106:SF18">
    <property type="entry name" value="QUINONE OXIDOREDUCTASE PIG3"/>
    <property type="match status" value="1"/>
</dbReference>
<keyword evidence="1" id="KW-0521">NADP</keyword>
<evidence type="ECO:0000313" key="4">
    <source>
        <dbReference type="EMBL" id="KEQ53915.1"/>
    </source>
</evidence>
<dbReference type="EMBL" id="JFHR01000016">
    <property type="protein sequence ID" value="KEQ53915.1"/>
    <property type="molecule type" value="Genomic_DNA"/>
</dbReference>
<dbReference type="OrthoDB" id="8629910at2"/>